<keyword evidence="1" id="KW-1185">Reference proteome</keyword>
<dbReference type="AlphaFoldDB" id="A0A915DXA2"/>
<dbReference type="WBParaSite" id="jg24651">
    <property type="protein sequence ID" value="jg24651"/>
    <property type="gene ID" value="jg24651"/>
</dbReference>
<protein>
    <submittedName>
        <fullName evidence="2">Uncharacterized protein</fullName>
    </submittedName>
</protein>
<accession>A0A915DXA2</accession>
<evidence type="ECO:0000313" key="1">
    <source>
        <dbReference type="Proteomes" id="UP000887574"/>
    </source>
</evidence>
<dbReference type="Proteomes" id="UP000887574">
    <property type="component" value="Unplaced"/>
</dbReference>
<reference evidence="2" key="1">
    <citation type="submission" date="2022-11" db="UniProtKB">
        <authorList>
            <consortium name="WormBaseParasite"/>
        </authorList>
    </citation>
    <scope>IDENTIFICATION</scope>
</reference>
<proteinExistence type="predicted"/>
<organism evidence="1 2">
    <name type="scientific">Ditylenchus dipsaci</name>
    <dbReference type="NCBI Taxonomy" id="166011"/>
    <lineage>
        <taxon>Eukaryota</taxon>
        <taxon>Metazoa</taxon>
        <taxon>Ecdysozoa</taxon>
        <taxon>Nematoda</taxon>
        <taxon>Chromadorea</taxon>
        <taxon>Rhabditida</taxon>
        <taxon>Tylenchina</taxon>
        <taxon>Tylenchomorpha</taxon>
        <taxon>Sphaerularioidea</taxon>
        <taxon>Anguinidae</taxon>
        <taxon>Anguininae</taxon>
        <taxon>Ditylenchus</taxon>
    </lineage>
</organism>
<sequence length="142" mass="15694">MYVIKEIYSVIRIISADGRPENIDYPVPEHIVHVPAEPIPRANALPTAARNVPIIVQNPRNPADGNYGNEQIGIEIPRPMRQLSIAEIRSLASGHIARQFLILLSTSTYVCPLRGSFAPAQCAVTRCSAILNSRRRPEECVT</sequence>
<evidence type="ECO:0000313" key="2">
    <source>
        <dbReference type="WBParaSite" id="jg24651"/>
    </source>
</evidence>
<name>A0A915DXA2_9BILA</name>